<evidence type="ECO:0000313" key="2">
    <source>
        <dbReference type="Proteomes" id="UP000002587"/>
    </source>
</evidence>
<dbReference type="KEGG" id="rma:Rmag_0450"/>
<proteinExistence type="predicted"/>
<protein>
    <submittedName>
        <fullName evidence="1">Uncharacterized protein</fullName>
    </submittedName>
</protein>
<dbReference type="Proteomes" id="UP000002587">
    <property type="component" value="Chromosome"/>
</dbReference>
<accession>A1AWA2</accession>
<dbReference type="InterPro" id="IPR036895">
    <property type="entry name" value="Uracil-DNA_glycosylase-like_sf"/>
</dbReference>
<dbReference type="EMBL" id="CP000488">
    <property type="protein sequence ID" value="ABL02209.1"/>
    <property type="molecule type" value="Genomic_DNA"/>
</dbReference>
<dbReference type="AlphaFoldDB" id="A1AWA2"/>
<dbReference type="HOGENOM" id="CLU_1844267_0_0_6"/>
<keyword evidence="2" id="KW-1185">Reference proteome</keyword>
<dbReference type="OrthoDB" id="9786448at2"/>
<sequence length="139" mass="16110">MNASLRSHYLEVFGIPEFLHIQVKNQDLNVSKINTQCLAIETNPVHSFCKIGKTQDFLFKMLGAIGLEKSNIRYVSANINDLNQMLKQYNAKIVLLMSSDLKSSSYKHFVTHHPSEVLTNEQLKRETWEVLKRVKQYLK</sequence>
<organism evidence="1 2">
    <name type="scientific">Ruthia magnifica subsp. Calyptogena magnifica</name>
    <dbReference type="NCBI Taxonomy" id="413404"/>
    <lineage>
        <taxon>Bacteria</taxon>
        <taxon>Pseudomonadati</taxon>
        <taxon>Pseudomonadota</taxon>
        <taxon>Gammaproteobacteria</taxon>
        <taxon>Candidatus Pseudothioglobaceae</taxon>
        <taxon>Candidatus Ruthturnera</taxon>
    </lineage>
</organism>
<dbReference type="STRING" id="413404.Rmag_0450"/>
<dbReference type="SUPFAM" id="SSF52141">
    <property type="entry name" value="Uracil-DNA glycosylase-like"/>
    <property type="match status" value="1"/>
</dbReference>
<dbReference type="RefSeq" id="WP_011737834.1">
    <property type="nucleotide sequence ID" value="NC_008610.1"/>
</dbReference>
<evidence type="ECO:0000313" key="1">
    <source>
        <dbReference type="EMBL" id="ABL02209.1"/>
    </source>
</evidence>
<name>A1AWA2_RUTMC</name>
<gene>
    <name evidence="1" type="ordered locus">Rmag_0450</name>
</gene>
<reference evidence="1 2" key="1">
    <citation type="journal article" date="2007" name="Science">
        <title>The Calyptogena magnifica chemoautotrophic symbiont genome.</title>
        <authorList>
            <person name="Newton I.L.G."/>
            <person name="Woyke T."/>
            <person name="Auchtung T.A."/>
            <person name="Dilly G.F."/>
            <person name="Dutton R.J."/>
            <person name="Fisher M.C."/>
            <person name="Fontanez K.M."/>
            <person name="Lau E."/>
            <person name="Stewart F.J."/>
            <person name="Richardson P.M."/>
            <person name="Barry K.W."/>
            <person name="Saunders E."/>
            <person name="Detter J.C."/>
            <person name="Wu D."/>
            <person name="Eisen J.A."/>
            <person name="Cavanaugh C.M."/>
        </authorList>
    </citation>
    <scope>NUCLEOTIDE SEQUENCE [LARGE SCALE GENOMIC DNA]</scope>
    <source>
        <strain evidence="1 2">Cm</strain>
    </source>
</reference>